<evidence type="ECO:0000313" key="4">
    <source>
        <dbReference type="EMBL" id="AOO82323.1"/>
    </source>
</evidence>
<protein>
    <recommendedName>
        <fullName evidence="3">Glycosyltransferase subfamily 4-like N-terminal domain-containing protein</fullName>
    </recommendedName>
</protein>
<feature type="domain" description="Glycosyltransferase subfamily 4-like N-terminal" evidence="3">
    <location>
        <begin position="14"/>
        <end position="222"/>
    </location>
</feature>
<dbReference type="Pfam" id="PF13692">
    <property type="entry name" value="Glyco_trans_1_4"/>
    <property type="match status" value="1"/>
</dbReference>
<dbReference type="SUPFAM" id="SSF53756">
    <property type="entry name" value="UDP-Glycosyltransferase/glycogen phosphorylase"/>
    <property type="match status" value="1"/>
</dbReference>
<reference evidence="4 5" key="1">
    <citation type="journal article" date="2015" name="Antonie Van Leeuwenhoek">
        <title>Bosea vaviloviae sp. nov., a new species of slow-growing rhizobia isolated from nodules of the relict species Vavilovia formosa (Stev.) Fed.</title>
        <authorList>
            <person name="Safronova V.I."/>
            <person name="Kuznetsova I.G."/>
            <person name="Sazanova A.L."/>
            <person name="Kimeklis A.K."/>
            <person name="Belimov A.A."/>
            <person name="Andronov E.E."/>
            <person name="Pinaev A.G."/>
            <person name="Chizhevskaya E.P."/>
            <person name="Pukhaev A.R."/>
            <person name="Popov K.P."/>
            <person name="Willems A."/>
            <person name="Tikhonovich I.A."/>
        </authorList>
    </citation>
    <scope>NUCLEOTIDE SEQUENCE [LARGE SCALE GENOMIC DNA]</scope>
    <source>
        <strain evidence="4 5">Vaf18</strain>
    </source>
</reference>
<dbReference type="Pfam" id="PF13439">
    <property type="entry name" value="Glyco_transf_4"/>
    <property type="match status" value="1"/>
</dbReference>
<sequence>MRSVIISDFGSVNGGAAKVAIESARGLAEAGVEIVFACAIGPVSERLDHPRIQVEMFRGEEIWKVGSKLAAARQGIWNAPAHAFLSALLSRQPAGTLVHLHQWTKAFSPAAIAAAGESGLPVAITMHDYFSFCPVGGYFDFKAGAPCTREPMSVSCIASNCDRASYVHKLVRVARQWRSDEAMRSLKAPLFIHVSDFARRFAEPFLPKSARRAVVENMIEASRRPPADVANNRHALFLGRFTQEKGVLVLAQAAREAGMPLRLVGDGDDTIKAEIARLHPNAVFAGWVPPEAAIEEIRAARCLVAPSLWYETGPLTVIEAMAQGVPVVLCRNMGAAQRVSESGGGIVVAAAETSLLRGALEALSDDTRAEQFGRAGYDAYWRNPLTLEHHVQCLLAAYGPLRAIAA</sequence>
<dbReference type="RefSeq" id="WP_069691533.1">
    <property type="nucleotide sequence ID" value="NZ_CP017147.1"/>
</dbReference>
<accession>A0A1D7U4L7</accession>
<dbReference type="OrthoDB" id="9807414at2"/>
<dbReference type="Gene3D" id="3.40.50.2000">
    <property type="entry name" value="Glycogen Phosphorylase B"/>
    <property type="match status" value="2"/>
</dbReference>
<dbReference type="GO" id="GO:0016757">
    <property type="term" value="F:glycosyltransferase activity"/>
    <property type="evidence" value="ECO:0007669"/>
    <property type="project" value="UniProtKB-KW"/>
</dbReference>
<dbReference type="PANTHER" id="PTHR12526:SF510">
    <property type="entry name" value="D-INOSITOL 3-PHOSPHATE GLYCOSYLTRANSFERASE"/>
    <property type="match status" value="1"/>
</dbReference>
<keyword evidence="5" id="KW-1185">Reference proteome</keyword>
<organism evidence="4 5">
    <name type="scientific">Bosea vaviloviae</name>
    <dbReference type="NCBI Taxonomy" id="1526658"/>
    <lineage>
        <taxon>Bacteria</taxon>
        <taxon>Pseudomonadati</taxon>
        <taxon>Pseudomonadota</taxon>
        <taxon>Alphaproteobacteria</taxon>
        <taxon>Hyphomicrobiales</taxon>
        <taxon>Boseaceae</taxon>
        <taxon>Bosea</taxon>
    </lineage>
</organism>
<keyword evidence="1" id="KW-0328">Glycosyltransferase</keyword>
<evidence type="ECO:0000256" key="1">
    <source>
        <dbReference type="ARBA" id="ARBA00022676"/>
    </source>
</evidence>
<dbReference type="AlphaFoldDB" id="A0A1D7U4L7"/>
<dbReference type="Proteomes" id="UP000094969">
    <property type="component" value="Chromosome"/>
</dbReference>
<evidence type="ECO:0000259" key="3">
    <source>
        <dbReference type="Pfam" id="PF13439"/>
    </source>
</evidence>
<dbReference type="STRING" id="1526658.BHK69_19400"/>
<dbReference type="InterPro" id="IPR028098">
    <property type="entry name" value="Glyco_trans_4-like_N"/>
</dbReference>
<dbReference type="CDD" id="cd03801">
    <property type="entry name" value="GT4_PimA-like"/>
    <property type="match status" value="1"/>
</dbReference>
<gene>
    <name evidence="4" type="ORF">BHK69_19400</name>
</gene>
<keyword evidence="2" id="KW-0808">Transferase</keyword>
<name>A0A1D7U4L7_9HYPH</name>
<dbReference type="EMBL" id="CP017147">
    <property type="protein sequence ID" value="AOO82323.1"/>
    <property type="molecule type" value="Genomic_DNA"/>
</dbReference>
<evidence type="ECO:0000313" key="5">
    <source>
        <dbReference type="Proteomes" id="UP000094969"/>
    </source>
</evidence>
<dbReference type="KEGG" id="bvv:BHK69_19400"/>
<proteinExistence type="predicted"/>
<dbReference type="PANTHER" id="PTHR12526">
    <property type="entry name" value="GLYCOSYLTRANSFERASE"/>
    <property type="match status" value="1"/>
</dbReference>
<evidence type="ECO:0000256" key="2">
    <source>
        <dbReference type="ARBA" id="ARBA00022679"/>
    </source>
</evidence>